<comment type="similarity">
    <text evidence="3">Belongs to the RimP family.</text>
</comment>
<dbReference type="GO" id="GO:0000028">
    <property type="term" value="P:ribosomal small subunit assembly"/>
    <property type="evidence" value="ECO:0007669"/>
    <property type="project" value="TreeGrafter"/>
</dbReference>
<dbReference type="InterPro" id="IPR003728">
    <property type="entry name" value="Ribosome_maturation_RimP"/>
</dbReference>
<dbReference type="Gene3D" id="3.30.300.70">
    <property type="entry name" value="RimP-like superfamily, N-terminal"/>
    <property type="match status" value="1"/>
</dbReference>
<dbReference type="InterPro" id="IPR035956">
    <property type="entry name" value="RimP_N_sf"/>
</dbReference>
<dbReference type="Proteomes" id="UP000610760">
    <property type="component" value="Unassembled WGS sequence"/>
</dbReference>
<keyword evidence="1 3" id="KW-0963">Cytoplasm</keyword>
<evidence type="ECO:0000313" key="6">
    <source>
        <dbReference type="Proteomes" id="UP000610760"/>
    </source>
</evidence>
<dbReference type="SUPFAM" id="SSF75420">
    <property type="entry name" value="YhbC-like, N-terminal domain"/>
    <property type="match status" value="1"/>
</dbReference>
<name>A0A926E470_9FIRM</name>
<dbReference type="SUPFAM" id="SSF74942">
    <property type="entry name" value="YhbC-like, C-terminal domain"/>
    <property type="match status" value="1"/>
</dbReference>
<evidence type="ECO:0000256" key="3">
    <source>
        <dbReference type="HAMAP-Rule" id="MF_01077"/>
    </source>
</evidence>
<comment type="subcellular location">
    <subcellularLocation>
        <location evidence="3">Cytoplasm</location>
    </subcellularLocation>
</comment>
<dbReference type="RefSeq" id="WP_249294108.1">
    <property type="nucleotide sequence ID" value="NZ_JACRSV010000001.1"/>
</dbReference>
<dbReference type="GO" id="GO:0005829">
    <property type="term" value="C:cytosol"/>
    <property type="evidence" value="ECO:0007669"/>
    <property type="project" value="TreeGrafter"/>
</dbReference>
<protein>
    <recommendedName>
        <fullName evidence="3">Ribosome maturation factor RimP</fullName>
    </recommendedName>
</protein>
<proteinExistence type="inferred from homology"/>
<dbReference type="CDD" id="cd01734">
    <property type="entry name" value="YlxS_C"/>
    <property type="match status" value="1"/>
</dbReference>
<dbReference type="EMBL" id="JACRSV010000001">
    <property type="protein sequence ID" value="MBC8559225.1"/>
    <property type="molecule type" value="Genomic_DNA"/>
</dbReference>
<evidence type="ECO:0000259" key="4">
    <source>
        <dbReference type="Pfam" id="PF02576"/>
    </source>
</evidence>
<feature type="domain" description="Ribosome maturation factor RimP N-terminal" evidence="4">
    <location>
        <begin position="14"/>
        <end position="85"/>
    </location>
</feature>
<dbReference type="InterPro" id="IPR028998">
    <property type="entry name" value="RimP_C"/>
</dbReference>
<keyword evidence="6" id="KW-1185">Reference proteome</keyword>
<dbReference type="InterPro" id="IPR036847">
    <property type="entry name" value="RimP_C_sf"/>
</dbReference>
<accession>A0A926E470</accession>
<dbReference type="PANTHER" id="PTHR33867">
    <property type="entry name" value="RIBOSOME MATURATION FACTOR RIMP"/>
    <property type="match status" value="1"/>
</dbReference>
<comment type="function">
    <text evidence="3">Required for maturation of 30S ribosomal subunits.</text>
</comment>
<dbReference type="AlphaFoldDB" id="A0A926E470"/>
<sequence length="159" mass="18154">MNKSQIIETVWNLAKPITDELGLKLWDVRFDKEGASYFLRIVIDKEGGVDIDSCEAVSRRIDPILDEVDPIDVSYYLEVWSAGLERDLTRDFHFEQNVGKPVTVGLFTALNGSKEPVCTLKEYKGKSIVAVDPDGQEHEWKLSELRFVRQYLEIDFGGK</sequence>
<comment type="caution">
    <text evidence="5">The sequence shown here is derived from an EMBL/GenBank/DDBJ whole genome shotgun (WGS) entry which is preliminary data.</text>
</comment>
<gene>
    <name evidence="3" type="primary">rimP</name>
    <name evidence="5" type="ORF">H8710_03985</name>
</gene>
<dbReference type="HAMAP" id="MF_01077">
    <property type="entry name" value="RimP"/>
    <property type="match status" value="1"/>
</dbReference>
<reference evidence="5" key="1">
    <citation type="submission" date="2020-08" db="EMBL/GenBank/DDBJ databases">
        <title>Genome public.</title>
        <authorList>
            <person name="Liu C."/>
            <person name="Sun Q."/>
        </authorList>
    </citation>
    <scope>NUCLEOTIDE SEQUENCE</scope>
    <source>
        <strain evidence="5">NSJ-33</strain>
    </source>
</reference>
<dbReference type="FunFam" id="3.30.300.70:FF:000001">
    <property type="entry name" value="Ribosome maturation factor RimP"/>
    <property type="match status" value="1"/>
</dbReference>
<keyword evidence="2 3" id="KW-0690">Ribosome biogenesis</keyword>
<dbReference type="PANTHER" id="PTHR33867:SF1">
    <property type="entry name" value="RIBOSOME MATURATION FACTOR RIMP"/>
    <property type="match status" value="1"/>
</dbReference>
<evidence type="ECO:0000313" key="5">
    <source>
        <dbReference type="EMBL" id="MBC8559225.1"/>
    </source>
</evidence>
<evidence type="ECO:0000256" key="2">
    <source>
        <dbReference type="ARBA" id="ARBA00022517"/>
    </source>
</evidence>
<dbReference type="InterPro" id="IPR028989">
    <property type="entry name" value="RimP_N"/>
</dbReference>
<dbReference type="Pfam" id="PF02576">
    <property type="entry name" value="RimP_N"/>
    <property type="match status" value="1"/>
</dbReference>
<dbReference type="GO" id="GO:0006412">
    <property type="term" value="P:translation"/>
    <property type="evidence" value="ECO:0007669"/>
    <property type="project" value="TreeGrafter"/>
</dbReference>
<organism evidence="5 6">
    <name type="scientific">Fumia xinanensis</name>
    <dbReference type="NCBI Taxonomy" id="2763659"/>
    <lineage>
        <taxon>Bacteria</taxon>
        <taxon>Bacillati</taxon>
        <taxon>Bacillota</taxon>
        <taxon>Clostridia</taxon>
        <taxon>Eubacteriales</taxon>
        <taxon>Oscillospiraceae</taxon>
        <taxon>Fumia</taxon>
    </lineage>
</organism>
<evidence type="ECO:0000256" key="1">
    <source>
        <dbReference type="ARBA" id="ARBA00022490"/>
    </source>
</evidence>